<dbReference type="InterPro" id="IPR011008">
    <property type="entry name" value="Dimeric_a/b-barrel"/>
</dbReference>
<reference evidence="2 3" key="1">
    <citation type="submission" date="2020-05" db="EMBL/GenBank/DDBJ databases">
        <title>Complete genome sequencing of Campylobacter and Arcobacter type strains.</title>
        <authorList>
            <person name="Miller W.G."/>
            <person name="Yee E."/>
        </authorList>
    </citation>
    <scope>NUCLEOTIDE SEQUENCE [LARGE SCALE GENOMIC DNA]</scope>
    <source>
        <strain evidence="2 3">LMG 26156</strain>
    </source>
</reference>
<dbReference type="PANTHER" id="PTHR40260">
    <property type="entry name" value="BLR8190 PROTEIN"/>
    <property type="match status" value="1"/>
</dbReference>
<evidence type="ECO:0000313" key="3">
    <source>
        <dbReference type="Proteomes" id="UP000503482"/>
    </source>
</evidence>
<dbReference type="InterPro" id="IPR009799">
    <property type="entry name" value="EthD_dom"/>
</dbReference>
<feature type="domain" description="EthD" evidence="1">
    <location>
        <begin position="18"/>
        <end position="90"/>
    </location>
</feature>
<dbReference type="RefSeq" id="WP_128358698.1">
    <property type="nucleotide sequence ID" value="NZ_CP053840.1"/>
</dbReference>
<keyword evidence="3" id="KW-1185">Reference proteome</keyword>
<evidence type="ECO:0000313" key="2">
    <source>
        <dbReference type="EMBL" id="QKF66790.1"/>
    </source>
</evidence>
<accession>A0AAE7E3F6</accession>
<evidence type="ECO:0000259" key="1">
    <source>
        <dbReference type="Pfam" id="PF07110"/>
    </source>
</evidence>
<name>A0AAE7E3F6_9BACT</name>
<organism evidence="2 3">
    <name type="scientific">Arcobacter venerupis</name>
    <dbReference type="NCBI Taxonomy" id="1054033"/>
    <lineage>
        <taxon>Bacteria</taxon>
        <taxon>Pseudomonadati</taxon>
        <taxon>Campylobacterota</taxon>
        <taxon>Epsilonproteobacteria</taxon>
        <taxon>Campylobacterales</taxon>
        <taxon>Arcobacteraceae</taxon>
        <taxon>Arcobacter</taxon>
    </lineage>
</organism>
<dbReference type="KEGG" id="avp:AVENP_1236"/>
<protein>
    <submittedName>
        <fullName evidence="2">EthD family protein</fullName>
    </submittedName>
</protein>
<dbReference type="Proteomes" id="UP000503482">
    <property type="component" value="Chromosome"/>
</dbReference>
<dbReference type="GO" id="GO:0016491">
    <property type="term" value="F:oxidoreductase activity"/>
    <property type="evidence" value="ECO:0007669"/>
    <property type="project" value="InterPro"/>
</dbReference>
<sequence length="104" mass="11487">MINVSVMYPNSADVKFNKEYYCNKHIPLISQLLGDAIKDIQVSFGLVGASIDEAPAFIAMVFMTFDSIEAFQTAFGPHAQRLVNDIPNYTNAQAQIQISEIASK</sequence>
<gene>
    <name evidence="2" type="ORF">AVENP_1236</name>
</gene>
<dbReference type="NCBIfam" id="TIGR02118">
    <property type="entry name" value="EthD family reductase"/>
    <property type="match status" value="1"/>
</dbReference>
<dbReference type="SUPFAM" id="SSF54909">
    <property type="entry name" value="Dimeric alpha+beta barrel"/>
    <property type="match status" value="1"/>
</dbReference>
<dbReference type="Pfam" id="PF07110">
    <property type="entry name" value="EthD"/>
    <property type="match status" value="1"/>
</dbReference>
<dbReference type="AlphaFoldDB" id="A0AAE7E3F6"/>
<dbReference type="PANTHER" id="PTHR40260:SF2">
    <property type="entry name" value="BLR8190 PROTEIN"/>
    <property type="match status" value="1"/>
</dbReference>
<dbReference type="Gene3D" id="3.30.70.100">
    <property type="match status" value="1"/>
</dbReference>
<dbReference type="EMBL" id="CP053840">
    <property type="protein sequence ID" value="QKF66790.1"/>
    <property type="molecule type" value="Genomic_DNA"/>
</dbReference>
<proteinExistence type="predicted"/>